<feature type="compositionally biased region" description="Low complexity" evidence="1">
    <location>
        <begin position="554"/>
        <end position="566"/>
    </location>
</feature>
<keyword evidence="2" id="KW-1133">Transmembrane helix</keyword>
<protein>
    <recommendedName>
        <fullName evidence="5">Lipopolysaccharide biosynthesis protein</fullName>
    </recommendedName>
</protein>
<dbReference type="InterPro" id="IPR027417">
    <property type="entry name" value="P-loop_NTPase"/>
</dbReference>
<evidence type="ECO:0000313" key="3">
    <source>
        <dbReference type="EMBL" id="GHD19122.1"/>
    </source>
</evidence>
<evidence type="ECO:0000256" key="2">
    <source>
        <dbReference type="SAM" id="Phobius"/>
    </source>
</evidence>
<dbReference type="Gene3D" id="3.40.50.300">
    <property type="entry name" value="P-loop containing nucleotide triphosphate hydrolases"/>
    <property type="match status" value="1"/>
</dbReference>
<accession>A0A918X9Z3</accession>
<organism evidence="3 4">
    <name type="scientific">Nocardiopsis kunsanensis</name>
    <dbReference type="NCBI Taxonomy" id="141693"/>
    <lineage>
        <taxon>Bacteria</taxon>
        <taxon>Bacillati</taxon>
        <taxon>Actinomycetota</taxon>
        <taxon>Actinomycetes</taxon>
        <taxon>Streptosporangiales</taxon>
        <taxon>Nocardiopsidaceae</taxon>
        <taxon>Nocardiopsis</taxon>
    </lineage>
</organism>
<dbReference type="AlphaFoldDB" id="A0A918X9Z3"/>
<dbReference type="InterPro" id="IPR050445">
    <property type="entry name" value="Bact_polysacc_biosynth/exp"/>
</dbReference>
<gene>
    <name evidence="3" type="ORF">GCM10007147_10000</name>
</gene>
<keyword evidence="2" id="KW-0472">Membrane</keyword>
<keyword evidence="2" id="KW-0812">Transmembrane</keyword>
<dbReference type="EMBL" id="BMXL01000003">
    <property type="protein sequence ID" value="GHD19122.1"/>
    <property type="molecule type" value="Genomic_DNA"/>
</dbReference>
<dbReference type="PANTHER" id="PTHR32309">
    <property type="entry name" value="TYROSINE-PROTEIN KINASE"/>
    <property type="match status" value="1"/>
</dbReference>
<comment type="caution">
    <text evidence="3">The sequence shown here is derived from an EMBL/GenBank/DDBJ whole genome shotgun (WGS) entry which is preliminary data.</text>
</comment>
<evidence type="ECO:0008006" key="5">
    <source>
        <dbReference type="Google" id="ProtNLM"/>
    </source>
</evidence>
<feature type="transmembrane region" description="Helical" evidence="2">
    <location>
        <begin position="26"/>
        <end position="45"/>
    </location>
</feature>
<evidence type="ECO:0000313" key="4">
    <source>
        <dbReference type="Proteomes" id="UP000654947"/>
    </source>
</evidence>
<dbReference type="RefSeq" id="WP_026115453.1">
    <property type="nucleotide sequence ID" value="NZ_BMXL01000003.1"/>
</dbReference>
<dbReference type="SUPFAM" id="SSF52540">
    <property type="entry name" value="P-loop containing nucleoside triphosphate hydrolases"/>
    <property type="match status" value="1"/>
</dbReference>
<dbReference type="Proteomes" id="UP000654947">
    <property type="component" value="Unassembled WGS sequence"/>
</dbReference>
<dbReference type="PANTHER" id="PTHR32309:SF31">
    <property type="entry name" value="CAPSULAR EXOPOLYSACCHARIDE FAMILY"/>
    <property type="match status" value="1"/>
</dbReference>
<feature type="compositionally biased region" description="Polar residues" evidence="1">
    <location>
        <begin position="326"/>
        <end position="348"/>
    </location>
</feature>
<name>A0A918X9Z3_9ACTN</name>
<feature type="region of interest" description="Disordered" evidence="1">
    <location>
        <begin position="508"/>
        <end position="566"/>
    </location>
</feature>
<feature type="region of interest" description="Disordered" evidence="1">
    <location>
        <begin position="316"/>
        <end position="351"/>
    </location>
</feature>
<evidence type="ECO:0000256" key="1">
    <source>
        <dbReference type="SAM" id="MobiDB-lite"/>
    </source>
</evidence>
<keyword evidence="4" id="KW-1185">Reference proteome</keyword>
<proteinExistence type="predicted"/>
<sequence>MDTDVPGSAGPVPKNRTALFRRRRRIVLTGLLSGLTVAVAALATLPSPHTATVSVQVRPTGAAETGRAPADGLDLEAQARLATSEHTTELLSETLSERADISLSPTELADRVEVSVPSDGDVLEFRFSAPTPEEARAGADALAEAYLLSRAREAETLLATRVSTLRDEQAALYAELDEAGREDAPRTDALEQEITGLGRVAASLTALSQTVDPGKVVGPASTPGSVLSAPAVLWAAGGPALGLVLGLAAAFLRDRSDPLVRDGEQAARLAGRPVLVELPAPAHLDELPCEPFEQHTRAGQKANACAHLLRSRLRTARSGDEGSVELTDTSAGGSAKSSRTVLVTSVTPGRSGPRAAVDLASALARTGSETLLVCTDPSPDPFGLPEGPGLAEALTEGEDPGALTVRPDSLPLLRVLRHGRPGSAAPVQGTVMHDLLELLLHDSDHTVLTSTAGTGRADVESLLGAADALVPVVELGRSRRDDLAALVRAAELTGTVVPGVVVLTHGAASRTPAPSPVASGTVPACRVAEHDRTRVPTADGTEQNTGPADEEPVGGSAPGAASGAGR</sequence>
<reference evidence="3 4" key="1">
    <citation type="journal article" date="2014" name="Int. J. Syst. Evol. Microbiol.">
        <title>Complete genome sequence of Corynebacterium casei LMG S-19264T (=DSM 44701T), isolated from a smear-ripened cheese.</title>
        <authorList>
            <consortium name="US DOE Joint Genome Institute (JGI-PGF)"/>
            <person name="Walter F."/>
            <person name="Albersmeier A."/>
            <person name="Kalinowski J."/>
            <person name="Ruckert C."/>
        </authorList>
    </citation>
    <scope>NUCLEOTIDE SEQUENCE [LARGE SCALE GENOMIC DNA]</scope>
    <source>
        <strain evidence="3 4">KCTC 19473</strain>
    </source>
</reference>